<evidence type="ECO:0000256" key="2">
    <source>
        <dbReference type="ARBA" id="ARBA00010901"/>
    </source>
</evidence>
<evidence type="ECO:0000256" key="5">
    <source>
        <dbReference type="SAM" id="MobiDB-lite"/>
    </source>
</evidence>
<protein>
    <recommendedName>
        <fullName evidence="4">ATPase inhibitor, mitochondrial</fullName>
    </recommendedName>
</protein>
<dbReference type="GO" id="GO:0005739">
    <property type="term" value="C:mitochondrion"/>
    <property type="evidence" value="ECO:0007669"/>
    <property type="project" value="UniProtKB-SubCell"/>
</dbReference>
<dbReference type="RefSeq" id="XP_018230896.1">
    <property type="nucleotide sequence ID" value="XM_018373150.1"/>
</dbReference>
<dbReference type="AlphaFoldDB" id="A0A0W4ZV04"/>
<evidence type="ECO:0000256" key="4">
    <source>
        <dbReference type="RuleBase" id="RU368087"/>
    </source>
</evidence>
<organism evidence="6 7">
    <name type="scientific">Pneumocystis jirovecii (strain RU7)</name>
    <name type="common">Human pneumocystis pneumonia agent</name>
    <dbReference type="NCBI Taxonomy" id="1408657"/>
    <lineage>
        <taxon>Eukaryota</taxon>
        <taxon>Fungi</taxon>
        <taxon>Dikarya</taxon>
        <taxon>Ascomycota</taxon>
        <taxon>Taphrinomycotina</taxon>
        <taxon>Pneumocystomycetes</taxon>
        <taxon>Pneumocystaceae</taxon>
        <taxon>Pneumocystis</taxon>
    </lineage>
</organism>
<comment type="subcellular location">
    <subcellularLocation>
        <location evidence="1">Mitochondrion</location>
    </subcellularLocation>
</comment>
<keyword evidence="7" id="KW-1185">Reference proteome</keyword>
<gene>
    <name evidence="6" type="ORF">T551_00886</name>
</gene>
<dbReference type="VEuPathDB" id="FungiDB:T551_00886"/>
<accession>A0A0W4ZV04</accession>
<sequence>MRFLQRWSGFGGLWVQRRGMRRSSVCFVDETVLPGGADALRKREKASEDMYIRKKEIERLKGRKNDVNKKESEETGKSEENK</sequence>
<dbReference type="InterPro" id="IPR007648">
    <property type="entry name" value="ATPase_inhibitor_mt"/>
</dbReference>
<dbReference type="EMBL" id="LFWA01000003">
    <property type="protein sequence ID" value="KTW32204.1"/>
    <property type="molecule type" value="Genomic_DNA"/>
</dbReference>
<dbReference type="GO" id="GO:0042030">
    <property type="term" value="F:ATPase inhibitor activity"/>
    <property type="evidence" value="ECO:0007669"/>
    <property type="project" value="InterPro"/>
</dbReference>
<evidence type="ECO:0000313" key="6">
    <source>
        <dbReference type="EMBL" id="KTW32204.1"/>
    </source>
</evidence>
<comment type="function">
    <text evidence="4">Inhibits the enzyme activity of ATPase.</text>
</comment>
<reference evidence="7" key="1">
    <citation type="journal article" date="2016" name="Nat. Commun.">
        <title>Genome analysis of three Pneumocystis species reveals adaptation mechanisms to life exclusively in mammalian hosts.</title>
        <authorList>
            <person name="Ma L."/>
            <person name="Chen Z."/>
            <person name="Huang D.W."/>
            <person name="Kutty G."/>
            <person name="Ishihara M."/>
            <person name="Wang H."/>
            <person name="Abouelleil A."/>
            <person name="Bishop L."/>
            <person name="Davey E."/>
            <person name="Deng R."/>
            <person name="Deng X."/>
            <person name="Fan L."/>
            <person name="Fantoni G."/>
            <person name="Fitzgerald M."/>
            <person name="Gogineni E."/>
            <person name="Goldberg J.M."/>
            <person name="Handley G."/>
            <person name="Hu X."/>
            <person name="Huber C."/>
            <person name="Jiao X."/>
            <person name="Jones K."/>
            <person name="Levin J.Z."/>
            <person name="Liu Y."/>
            <person name="Macdonald P."/>
            <person name="Melnikov A."/>
            <person name="Raley C."/>
            <person name="Sassi M."/>
            <person name="Sherman B.T."/>
            <person name="Song X."/>
            <person name="Sykes S."/>
            <person name="Tran B."/>
            <person name="Walsh L."/>
            <person name="Xia Y."/>
            <person name="Yang J."/>
            <person name="Young S."/>
            <person name="Zeng Q."/>
            <person name="Zheng X."/>
            <person name="Stephens R."/>
            <person name="Nusbaum C."/>
            <person name="Birren B.W."/>
            <person name="Azadi P."/>
            <person name="Lempicki R.A."/>
            <person name="Cuomo C.A."/>
            <person name="Kovacs J.A."/>
        </authorList>
    </citation>
    <scope>NUCLEOTIDE SEQUENCE [LARGE SCALE GENOMIC DNA]</scope>
    <source>
        <strain evidence="7">RU7</strain>
    </source>
</reference>
<comment type="caution">
    <text evidence="6">The sequence shown here is derived from an EMBL/GenBank/DDBJ whole genome shotgun (WGS) entry which is preliminary data.</text>
</comment>
<evidence type="ECO:0000256" key="3">
    <source>
        <dbReference type="ARBA" id="ARBA00023128"/>
    </source>
</evidence>
<dbReference type="Pfam" id="PF04568">
    <property type="entry name" value="IATP"/>
    <property type="match status" value="1"/>
</dbReference>
<dbReference type="OrthoDB" id="5532350at2759"/>
<dbReference type="GeneID" id="28939405"/>
<dbReference type="Gene3D" id="1.20.5.500">
    <property type="entry name" value="Single helix bin"/>
    <property type="match status" value="1"/>
</dbReference>
<keyword evidence="3" id="KW-0496">Mitochondrion</keyword>
<dbReference type="Proteomes" id="UP000053447">
    <property type="component" value="Unassembled WGS sequence"/>
</dbReference>
<name>A0A0W4ZV04_PNEJ7</name>
<feature type="region of interest" description="Disordered" evidence="5">
    <location>
        <begin position="62"/>
        <end position="82"/>
    </location>
</feature>
<evidence type="ECO:0000313" key="7">
    <source>
        <dbReference type="Proteomes" id="UP000053447"/>
    </source>
</evidence>
<evidence type="ECO:0000256" key="1">
    <source>
        <dbReference type="ARBA" id="ARBA00004173"/>
    </source>
</evidence>
<comment type="similarity">
    <text evidence="2 4">Belongs to the ATPase inhibitor family.</text>
</comment>
<proteinExistence type="inferred from homology"/>